<organism evidence="5 6">
    <name type="scientific">Roseicella aquatilis</name>
    <dbReference type="NCBI Taxonomy" id="2527868"/>
    <lineage>
        <taxon>Bacteria</taxon>
        <taxon>Pseudomonadati</taxon>
        <taxon>Pseudomonadota</taxon>
        <taxon>Alphaproteobacteria</taxon>
        <taxon>Acetobacterales</taxon>
        <taxon>Roseomonadaceae</taxon>
        <taxon>Roseicella</taxon>
    </lineage>
</organism>
<gene>
    <name evidence="5" type="ORF">EXY23_03805</name>
</gene>
<name>A0A4R4DUL2_9PROT</name>
<dbReference type="InterPro" id="IPR043594">
    <property type="entry name" value="HMGL"/>
</dbReference>
<dbReference type="PROSITE" id="PS50991">
    <property type="entry name" value="PYR_CT"/>
    <property type="match status" value="1"/>
</dbReference>
<proteinExistence type="inferred from homology"/>
<sequence length="302" mass="31514">MEEIAAGRAPQEPGVVLCECFAQEGVRQEASAVPAEARIALIGRIAECGFRRIEVAGFTESRQAEAEAMLRGLRRCPGLRVRAACPDLQVMQRVLAAREGGWGPDEVTLSVSASEGHSQQAFGRSRAERWAEVAEMLALAGDAFTLTGIIDAAFDCPRDGPTPQERVLEDAQRLAELGVTRIAIGDTFGSATPPRVRDLIGWLHGALPTATFIARFGDGRGTGIANTLAAVEAGLTHADGALGGAGGSAAGLASTEDLATALEAMGYATGLDLAALRAAGLEAERLLGRRLASRVIRADSQD</sequence>
<comment type="caution">
    <text evidence="5">The sequence shown here is derived from an EMBL/GenBank/DDBJ whole genome shotgun (WGS) entry which is preliminary data.</text>
</comment>
<dbReference type="OrthoDB" id="9784013at2"/>
<evidence type="ECO:0000256" key="3">
    <source>
        <dbReference type="ARBA" id="ARBA00023239"/>
    </source>
</evidence>
<dbReference type="AlphaFoldDB" id="A0A4R4DUL2"/>
<dbReference type="GO" id="GO:0006552">
    <property type="term" value="P:L-leucine catabolic process"/>
    <property type="evidence" value="ECO:0007669"/>
    <property type="project" value="TreeGrafter"/>
</dbReference>
<evidence type="ECO:0000313" key="6">
    <source>
        <dbReference type="Proteomes" id="UP000295023"/>
    </source>
</evidence>
<dbReference type="PANTHER" id="PTHR42738:SF7">
    <property type="entry name" value="HYDROXYMETHYLGLUTARYL-COA LYASE"/>
    <property type="match status" value="1"/>
</dbReference>
<dbReference type="PANTHER" id="PTHR42738">
    <property type="entry name" value="HYDROXYMETHYLGLUTARYL-COA LYASE"/>
    <property type="match status" value="1"/>
</dbReference>
<keyword evidence="3 5" id="KW-0456">Lyase</keyword>
<dbReference type="InterPro" id="IPR000891">
    <property type="entry name" value="PYR_CT"/>
</dbReference>
<dbReference type="GO" id="GO:0046872">
    <property type="term" value="F:metal ion binding"/>
    <property type="evidence" value="ECO:0007669"/>
    <property type="project" value="UniProtKB-KW"/>
</dbReference>
<dbReference type="GO" id="GO:0046951">
    <property type="term" value="P:ketone body biosynthetic process"/>
    <property type="evidence" value="ECO:0007669"/>
    <property type="project" value="TreeGrafter"/>
</dbReference>
<evidence type="ECO:0000313" key="5">
    <source>
        <dbReference type="EMBL" id="TCZ65575.1"/>
    </source>
</evidence>
<protein>
    <submittedName>
        <fullName evidence="5">Hydroxymethylglutaryl-CoA lyase</fullName>
    </submittedName>
</protein>
<dbReference type="SUPFAM" id="SSF51569">
    <property type="entry name" value="Aldolase"/>
    <property type="match status" value="1"/>
</dbReference>
<dbReference type="GO" id="GO:0004419">
    <property type="term" value="F:hydroxymethylglutaryl-CoA lyase activity"/>
    <property type="evidence" value="ECO:0007669"/>
    <property type="project" value="TreeGrafter"/>
</dbReference>
<dbReference type="EMBL" id="SKBM01000003">
    <property type="protein sequence ID" value="TCZ65575.1"/>
    <property type="molecule type" value="Genomic_DNA"/>
</dbReference>
<evidence type="ECO:0000256" key="2">
    <source>
        <dbReference type="ARBA" id="ARBA00022723"/>
    </source>
</evidence>
<comment type="similarity">
    <text evidence="1">Belongs to the HMG-CoA lyase family.</text>
</comment>
<keyword evidence="2" id="KW-0479">Metal-binding</keyword>
<dbReference type="Proteomes" id="UP000295023">
    <property type="component" value="Unassembled WGS sequence"/>
</dbReference>
<accession>A0A4R4DUL2</accession>
<dbReference type="Gene3D" id="3.20.20.70">
    <property type="entry name" value="Aldolase class I"/>
    <property type="match status" value="1"/>
</dbReference>
<feature type="domain" description="Pyruvate carboxyltransferase" evidence="4">
    <location>
        <begin position="15"/>
        <end position="277"/>
    </location>
</feature>
<dbReference type="Pfam" id="PF00682">
    <property type="entry name" value="HMGL-like"/>
    <property type="match status" value="1"/>
</dbReference>
<reference evidence="5 6" key="1">
    <citation type="submission" date="2019-03" db="EMBL/GenBank/DDBJ databases">
        <title>Paracraurococcus aquatilis NE82 genome sequence.</title>
        <authorList>
            <person name="Zhao Y."/>
            <person name="Du Z."/>
        </authorList>
    </citation>
    <scope>NUCLEOTIDE SEQUENCE [LARGE SCALE GENOMIC DNA]</scope>
    <source>
        <strain evidence="5 6">NE82</strain>
    </source>
</reference>
<keyword evidence="6" id="KW-1185">Reference proteome</keyword>
<dbReference type="InterPro" id="IPR013785">
    <property type="entry name" value="Aldolase_TIM"/>
</dbReference>
<evidence type="ECO:0000256" key="1">
    <source>
        <dbReference type="ARBA" id="ARBA00009405"/>
    </source>
</evidence>
<evidence type="ECO:0000259" key="4">
    <source>
        <dbReference type="PROSITE" id="PS50991"/>
    </source>
</evidence>